<reference evidence="10 11" key="1">
    <citation type="submission" date="2016-06" db="EMBL/GenBank/DDBJ databases">
        <authorList>
            <person name="Kjaerup R.B."/>
            <person name="Dalgaard T.S."/>
            <person name="Juul-Madsen H.R."/>
        </authorList>
    </citation>
    <scope>NUCLEOTIDE SEQUENCE [LARGE SCALE GENOMIC DNA]</scope>
    <source>
        <strain evidence="10">3</strain>
    </source>
</reference>
<dbReference type="EC" id="2.1.1.72" evidence="2"/>
<protein>
    <recommendedName>
        <fullName evidence="2">site-specific DNA-methyltransferase (adenine-specific)</fullName>
        <ecNumber evidence="2">2.1.1.72</ecNumber>
    </recommendedName>
</protein>
<dbReference type="PRINTS" id="PR00507">
    <property type="entry name" value="N12N6MTFRASE"/>
</dbReference>
<dbReference type="Pfam" id="PF02384">
    <property type="entry name" value="N6_Mtase"/>
    <property type="match status" value="1"/>
</dbReference>
<name>A0A1A8XVH4_9PROT</name>
<dbReference type="AlphaFoldDB" id="A0A1A8XVH4"/>
<dbReference type="Gene3D" id="3.40.50.150">
    <property type="entry name" value="Vaccinia Virus protein VP39"/>
    <property type="match status" value="1"/>
</dbReference>
<dbReference type="InterPro" id="IPR051537">
    <property type="entry name" value="DNA_Adenine_Mtase"/>
</dbReference>
<keyword evidence="5" id="KW-0949">S-adenosyl-L-methionine</keyword>
<feature type="domain" description="N6 adenine-specific DNA methyltransferase N-terminal" evidence="9">
    <location>
        <begin position="6"/>
        <end position="126"/>
    </location>
</feature>
<dbReference type="EMBL" id="FLQX01000141">
    <property type="protein sequence ID" value="SBT08731.1"/>
    <property type="molecule type" value="Genomic_DNA"/>
</dbReference>
<dbReference type="PANTHER" id="PTHR42933">
    <property type="entry name" value="SLR6095 PROTEIN"/>
    <property type="match status" value="1"/>
</dbReference>
<dbReference type="GO" id="GO:0032259">
    <property type="term" value="P:methylation"/>
    <property type="evidence" value="ECO:0007669"/>
    <property type="project" value="UniProtKB-KW"/>
</dbReference>
<organism evidence="10 11">
    <name type="scientific">Candidatus Accumulibacter aalborgensis</name>
    <dbReference type="NCBI Taxonomy" id="1860102"/>
    <lineage>
        <taxon>Bacteria</taxon>
        <taxon>Pseudomonadati</taxon>
        <taxon>Pseudomonadota</taxon>
        <taxon>Betaproteobacteria</taxon>
        <taxon>Candidatus Accumulibacter</taxon>
    </lineage>
</organism>
<proteinExistence type="inferred from homology"/>
<dbReference type="RefSeq" id="WP_186408419.1">
    <property type="nucleotide sequence ID" value="NZ_FLQX01000141.1"/>
</dbReference>
<dbReference type="Pfam" id="PF12161">
    <property type="entry name" value="HsdM_N"/>
    <property type="match status" value="1"/>
</dbReference>
<dbReference type="InterPro" id="IPR022749">
    <property type="entry name" value="D12N6_MeTrfase_N"/>
</dbReference>
<dbReference type="InterPro" id="IPR003356">
    <property type="entry name" value="DNA_methylase_A-5"/>
</dbReference>
<evidence type="ECO:0000259" key="9">
    <source>
        <dbReference type="Pfam" id="PF12161"/>
    </source>
</evidence>
<dbReference type="GO" id="GO:0003677">
    <property type="term" value="F:DNA binding"/>
    <property type="evidence" value="ECO:0007669"/>
    <property type="project" value="InterPro"/>
</dbReference>
<keyword evidence="11" id="KW-1185">Reference proteome</keyword>
<dbReference type="GO" id="GO:0009007">
    <property type="term" value="F:site-specific DNA-methyltransferase (adenine-specific) activity"/>
    <property type="evidence" value="ECO:0007669"/>
    <property type="project" value="UniProtKB-EC"/>
</dbReference>
<keyword evidence="3 10" id="KW-0489">Methyltransferase</keyword>
<dbReference type="PANTHER" id="PTHR42933:SF3">
    <property type="entry name" value="TYPE I RESTRICTION ENZYME MJAVIII METHYLASE SUBUNIT"/>
    <property type="match status" value="1"/>
</dbReference>
<evidence type="ECO:0000256" key="7">
    <source>
        <dbReference type="ARBA" id="ARBA00047942"/>
    </source>
</evidence>
<evidence type="ECO:0000256" key="2">
    <source>
        <dbReference type="ARBA" id="ARBA00011900"/>
    </source>
</evidence>
<comment type="catalytic activity">
    <reaction evidence="7">
        <text>a 2'-deoxyadenosine in DNA + S-adenosyl-L-methionine = an N(6)-methyl-2'-deoxyadenosine in DNA + S-adenosyl-L-homocysteine + H(+)</text>
        <dbReference type="Rhea" id="RHEA:15197"/>
        <dbReference type="Rhea" id="RHEA-COMP:12418"/>
        <dbReference type="Rhea" id="RHEA-COMP:12419"/>
        <dbReference type="ChEBI" id="CHEBI:15378"/>
        <dbReference type="ChEBI" id="CHEBI:57856"/>
        <dbReference type="ChEBI" id="CHEBI:59789"/>
        <dbReference type="ChEBI" id="CHEBI:90615"/>
        <dbReference type="ChEBI" id="CHEBI:90616"/>
        <dbReference type="EC" id="2.1.1.72"/>
    </reaction>
</comment>
<evidence type="ECO:0000313" key="11">
    <source>
        <dbReference type="Proteomes" id="UP000199169"/>
    </source>
</evidence>
<dbReference type="SUPFAM" id="SSF53335">
    <property type="entry name" value="S-adenosyl-L-methionine-dependent methyltransferases"/>
    <property type="match status" value="1"/>
</dbReference>
<evidence type="ECO:0000256" key="5">
    <source>
        <dbReference type="ARBA" id="ARBA00022691"/>
    </source>
</evidence>
<dbReference type="InterPro" id="IPR002052">
    <property type="entry name" value="DNA_methylase_N6_adenine_CS"/>
</dbReference>
<sequence length="504" mass="56871">MITSQLKNDIDRLWTEFWTGGITNPLTVIEQISFLMFARLLDLDETRFEKMAQRLGKSPHKNFSPDQQTLRWKSWSEYGGDEMLRHVRDQVFPHLRDLGGRNTTFGEYMKDATCLIPKASLLVSAVVQINALPLGNSDIKGDLYEYMLSKLSTAGINGQFRTPRHIIKLMVDLLDPGPTEIVGDPACGTGGFLVGTMEYLRRKYSSPEMVETLGDGTRSYPGDLLEPYREHLQNGMFHGFDFDVTMLRIAAMNLMLHGVENPDIHYQDTLSKQFPEKFGRQAEDCFDVILANPPFKGSLAEDDVHPSLLKRVKTRKTELLFVTLILRMLKNGGRSATIVPDGVLFGSSRAHVALRQHLIDDNQLEAVISLPSGVFKPYAGVSTAIVVFAKGGRTDEVLFYDVQSDGFSLDDKRQEIAANNLPDVLAQYRTWCERKGDFSDRMAKAFEIPAEEIRAHKYDLSINRYKESAREELKFDPPRVILERMKALEAEIQADVGGLVGMLK</sequence>
<dbReference type="InterPro" id="IPR029063">
    <property type="entry name" value="SAM-dependent_MTases_sf"/>
</dbReference>
<dbReference type="STRING" id="1860102.ACCAA_620008"/>
<evidence type="ECO:0000313" key="10">
    <source>
        <dbReference type="EMBL" id="SBT08731.1"/>
    </source>
</evidence>
<feature type="domain" description="DNA methylase adenine-specific" evidence="8">
    <location>
        <begin position="137"/>
        <end position="472"/>
    </location>
</feature>
<gene>
    <name evidence="10" type="primary">hsdM</name>
    <name evidence="10" type="ORF">ACCAA_620008</name>
</gene>
<dbReference type="InterPro" id="IPR038333">
    <property type="entry name" value="T1MK-like_N_sf"/>
</dbReference>
<dbReference type="Proteomes" id="UP000199169">
    <property type="component" value="Unassembled WGS sequence"/>
</dbReference>
<evidence type="ECO:0000256" key="3">
    <source>
        <dbReference type="ARBA" id="ARBA00022603"/>
    </source>
</evidence>
<dbReference type="GO" id="GO:0009307">
    <property type="term" value="P:DNA restriction-modification system"/>
    <property type="evidence" value="ECO:0007669"/>
    <property type="project" value="UniProtKB-KW"/>
</dbReference>
<dbReference type="Gene3D" id="1.20.1260.30">
    <property type="match status" value="1"/>
</dbReference>
<keyword evidence="4 10" id="KW-0808">Transferase</keyword>
<evidence type="ECO:0000256" key="1">
    <source>
        <dbReference type="ARBA" id="ARBA00006594"/>
    </source>
</evidence>
<evidence type="ECO:0000256" key="4">
    <source>
        <dbReference type="ARBA" id="ARBA00022679"/>
    </source>
</evidence>
<accession>A0A1A8XVH4</accession>
<keyword evidence="6" id="KW-0680">Restriction system</keyword>
<evidence type="ECO:0000256" key="6">
    <source>
        <dbReference type="ARBA" id="ARBA00022747"/>
    </source>
</evidence>
<dbReference type="GO" id="GO:0008170">
    <property type="term" value="F:N-methyltransferase activity"/>
    <property type="evidence" value="ECO:0007669"/>
    <property type="project" value="InterPro"/>
</dbReference>
<dbReference type="PROSITE" id="PS00092">
    <property type="entry name" value="N6_MTASE"/>
    <property type="match status" value="1"/>
</dbReference>
<evidence type="ECO:0000259" key="8">
    <source>
        <dbReference type="Pfam" id="PF02384"/>
    </source>
</evidence>
<comment type="similarity">
    <text evidence="1">Belongs to the N(4)/N(6)-methyltransferase family.</text>
</comment>